<dbReference type="InterPro" id="IPR014284">
    <property type="entry name" value="RNA_pol_sigma-70_dom"/>
</dbReference>
<dbReference type="InterPro" id="IPR007627">
    <property type="entry name" value="RNA_pol_sigma70_r2"/>
</dbReference>
<gene>
    <name evidence="7" type="ORF">SAMN05444396_11054</name>
</gene>
<dbReference type="InterPro" id="IPR014327">
    <property type="entry name" value="RNA_pol_sigma70_bacteroid"/>
</dbReference>
<dbReference type="OrthoDB" id="1100095at2"/>
<sequence>MKEFDDRELTQFIAFLSGDESAFNLYFDKFYNRVLSFCIQFLHDKEEAKNATQEIFLKLWLEKNKIKTENGIQAFLYTYAKSICINLIRHNKVKNRYVNEQLNKKERQLDIEILQSLDFNTLELLELTEMIDDIIADLPAKTKIVYLKKRFENKKNQEIAVELGVTLKAVEAHMTKALKIFKGRLRNYLPALLLYVFFKF</sequence>
<dbReference type="InterPro" id="IPR013324">
    <property type="entry name" value="RNA_pol_sigma_r3/r4-like"/>
</dbReference>
<evidence type="ECO:0000256" key="4">
    <source>
        <dbReference type="ARBA" id="ARBA00023163"/>
    </source>
</evidence>
<reference evidence="8" key="1">
    <citation type="submission" date="2016-11" db="EMBL/GenBank/DDBJ databases">
        <authorList>
            <person name="Varghese N."/>
            <person name="Submissions S."/>
        </authorList>
    </citation>
    <scope>NUCLEOTIDE SEQUENCE [LARGE SCALE GENOMIC DNA]</scope>
    <source>
        <strain evidence="8">DSM 19741</strain>
    </source>
</reference>
<feature type="domain" description="RNA polymerase sigma-70 region 2" evidence="5">
    <location>
        <begin position="27"/>
        <end position="92"/>
    </location>
</feature>
<evidence type="ECO:0000259" key="5">
    <source>
        <dbReference type="Pfam" id="PF04542"/>
    </source>
</evidence>
<dbReference type="Proteomes" id="UP000184036">
    <property type="component" value="Unassembled WGS sequence"/>
</dbReference>
<accession>A0A1M5JBU3</accession>
<dbReference type="STRING" id="271157.SAMN05444396_11054"/>
<keyword evidence="8" id="KW-1185">Reference proteome</keyword>
<dbReference type="NCBIfam" id="TIGR02937">
    <property type="entry name" value="sigma70-ECF"/>
    <property type="match status" value="1"/>
</dbReference>
<keyword evidence="3" id="KW-0731">Sigma factor</keyword>
<dbReference type="PANTHER" id="PTHR43133">
    <property type="entry name" value="RNA POLYMERASE ECF-TYPE SIGMA FACTO"/>
    <property type="match status" value="1"/>
</dbReference>
<dbReference type="Pfam" id="PF08281">
    <property type="entry name" value="Sigma70_r4_2"/>
    <property type="match status" value="1"/>
</dbReference>
<evidence type="ECO:0000256" key="1">
    <source>
        <dbReference type="ARBA" id="ARBA00010641"/>
    </source>
</evidence>
<dbReference type="SUPFAM" id="SSF88659">
    <property type="entry name" value="Sigma3 and sigma4 domains of RNA polymerase sigma factors"/>
    <property type="match status" value="1"/>
</dbReference>
<protein>
    <submittedName>
        <fullName evidence="7">RNA polymerase sigma-70 factor, ECF subfamily</fullName>
    </submittedName>
</protein>
<dbReference type="GO" id="GO:0003677">
    <property type="term" value="F:DNA binding"/>
    <property type="evidence" value="ECO:0007669"/>
    <property type="project" value="InterPro"/>
</dbReference>
<dbReference type="AlphaFoldDB" id="A0A1M5JBU3"/>
<evidence type="ECO:0000256" key="3">
    <source>
        <dbReference type="ARBA" id="ARBA00023082"/>
    </source>
</evidence>
<dbReference type="Gene3D" id="1.10.10.10">
    <property type="entry name" value="Winged helix-like DNA-binding domain superfamily/Winged helix DNA-binding domain"/>
    <property type="match status" value="1"/>
</dbReference>
<dbReference type="Gene3D" id="1.10.1740.10">
    <property type="match status" value="1"/>
</dbReference>
<dbReference type="InterPro" id="IPR039425">
    <property type="entry name" value="RNA_pol_sigma-70-like"/>
</dbReference>
<evidence type="ECO:0000259" key="6">
    <source>
        <dbReference type="Pfam" id="PF08281"/>
    </source>
</evidence>
<dbReference type="GO" id="GO:0006352">
    <property type="term" value="P:DNA-templated transcription initiation"/>
    <property type="evidence" value="ECO:0007669"/>
    <property type="project" value="InterPro"/>
</dbReference>
<evidence type="ECO:0000313" key="7">
    <source>
        <dbReference type="EMBL" id="SHG37710.1"/>
    </source>
</evidence>
<name>A0A1M5JBU3_9FLAO</name>
<organism evidence="7 8">
    <name type="scientific">Flavobacterium segetis</name>
    <dbReference type="NCBI Taxonomy" id="271157"/>
    <lineage>
        <taxon>Bacteria</taxon>
        <taxon>Pseudomonadati</taxon>
        <taxon>Bacteroidota</taxon>
        <taxon>Flavobacteriia</taxon>
        <taxon>Flavobacteriales</taxon>
        <taxon>Flavobacteriaceae</taxon>
        <taxon>Flavobacterium</taxon>
    </lineage>
</organism>
<dbReference type="EMBL" id="FQWE01000010">
    <property type="protein sequence ID" value="SHG37710.1"/>
    <property type="molecule type" value="Genomic_DNA"/>
</dbReference>
<keyword evidence="4" id="KW-0804">Transcription</keyword>
<dbReference type="GO" id="GO:0016987">
    <property type="term" value="F:sigma factor activity"/>
    <property type="evidence" value="ECO:0007669"/>
    <property type="project" value="UniProtKB-KW"/>
</dbReference>
<comment type="similarity">
    <text evidence="1">Belongs to the sigma-70 factor family. ECF subfamily.</text>
</comment>
<dbReference type="InterPro" id="IPR013249">
    <property type="entry name" value="RNA_pol_sigma70_r4_t2"/>
</dbReference>
<evidence type="ECO:0000256" key="2">
    <source>
        <dbReference type="ARBA" id="ARBA00023015"/>
    </source>
</evidence>
<dbReference type="InterPro" id="IPR013325">
    <property type="entry name" value="RNA_pol_sigma_r2"/>
</dbReference>
<dbReference type="InterPro" id="IPR036388">
    <property type="entry name" value="WH-like_DNA-bd_sf"/>
</dbReference>
<dbReference type="PANTHER" id="PTHR43133:SF46">
    <property type="entry name" value="RNA POLYMERASE SIGMA-70 FACTOR ECF SUBFAMILY"/>
    <property type="match status" value="1"/>
</dbReference>
<dbReference type="RefSeq" id="WP_072993182.1">
    <property type="nucleotide sequence ID" value="NZ_FQWE01000010.1"/>
</dbReference>
<keyword evidence="2" id="KW-0805">Transcription regulation</keyword>
<evidence type="ECO:0000313" key="8">
    <source>
        <dbReference type="Proteomes" id="UP000184036"/>
    </source>
</evidence>
<dbReference type="Pfam" id="PF04542">
    <property type="entry name" value="Sigma70_r2"/>
    <property type="match status" value="1"/>
</dbReference>
<feature type="domain" description="RNA polymerase sigma factor 70 region 4 type 2" evidence="6">
    <location>
        <begin position="129"/>
        <end position="179"/>
    </location>
</feature>
<proteinExistence type="inferred from homology"/>
<dbReference type="NCBIfam" id="TIGR02985">
    <property type="entry name" value="Sig70_bacteroi1"/>
    <property type="match status" value="1"/>
</dbReference>
<dbReference type="SUPFAM" id="SSF88946">
    <property type="entry name" value="Sigma2 domain of RNA polymerase sigma factors"/>
    <property type="match status" value="1"/>
</dbReference>